<dbReference type="InterPro" id="IPR041698">
    <property type="entry name" value="Methyltransf_25"/>
</dbReference>
<dbReference type="CDD" id="cd02440">
    <property type="entry name" value="AdoMet_MTases"/>
    <property type="match status" value="1"/>
</dbReference>
<keyword evidence="4" id="KW-0819">tRNA processing</keyword>
<dbReference type="Proteomes" id="UP001642484">
    <property type="component" value="Unassembled WGS sequence"/>
</dbReference>
<dbReference type="Pfam" id="PF13649">
    <property type="entry name" value="Methyltransf_25"/>
    <property type="match status" value="1"/>
</dbReference>
<evidence type="ECO:0000256" key="5">
    <source>
        <dbReference type="ARBA" id="ARBA00048718"/>
    </source>
</evidence>
<evidence type="ECO:0000256" key="1">
    <source>
        <dbReference type="ARBA" id="ARBA00012386"/>
    </source>
</evidence>
<evidence type="ECO:0000313" key="8">
    <source>
        <dbReference type="Proteomes" id="UP001642484"/>
    </source>
</evidence>
<comment type="catalytic activity">
    <reaction evidence="5">
        <text>a uridine in tRNA + S-adenosyl-L-methionine = a 3-[(3S)-3-amino-3-carboxypropyl]uridine in tRNA + S-methyl-5'-thioadenosine + H(+)</text>
        <dbReference type="Rhea" id="RHEA:62432"/>
        <dbReference type="Rhea" id="RHEA-COMP:13339"/>
        <dbReference type="Rhea" id="RHEA-COMP:16092"/>
        <dbReference type="ChEBI" id="CHEBI:15378"/>
        <dbReference type="ChEBI" id="CHEBI:17509"/>
        <dbReference type="ChEBI" id="CHEBI:59789"/>
        <dbReference type="ChEBI" id="CHEBI:65315"/>
        <dbReference type="ChEBI" id="CHEBI:82930"/>
        <dbReference type="EC" id="2.5.1.25"/>
    </reaction>
</comment>
<dbReference type="Gene3D" id="3.40.50.150">
    <property type="entry name" value="Vaccinia Virus protein VP39"/>
    <property type="match status" value="1"/>
</dbReference>
<name>A0ABP0JRT4_9DINO</name>
<keyword evidence="8" id="KW-1185">Reference proteome</keyword>
<dbReference type="InterPro" id="IPR013087">
    <property type="entry name" value="Znf_C2H2_type"/>
</dbReference>
<dbReference type="InterPro" id="IPR005636">
    <property type="entry name" value="DTW"/>
</dbReference>
<dbReference type="PROSITE" id="PS00028">
    <property type="entry name" value="ZINC_FINGER_C2H2_1"/>
    <property type="match status" value="1"/>
</dbReference>
<dbReference type="SUPFAM" id="SSF53335">
    <property type="entry name" value="S-adenosyl-L-methionine-dependent methyltransferases"/>
    <property type="match status" value="1"/>
</dbReference>
<dbReference type="PANTHER" id="PTHR43861:SF3">
    <property type="entry name" value="PUTATIVE (AFU_ORTHOLOGUE AFUA_2G14390)-RELATED"/>
    <property type="match status" value="1"/>
</dbReference>
<accession>A0ABP0JRT4</accession>
<evidence type="ECO:0000256" key="2">
    <source>
        <dbReference type="ARBA" id="ARBA00022679"/>
    </source>
</evidence>
<proteinExistence type="predicted"/>
<dbReference type="PANTHER" id="PTHR43861">
    <property type="entry name" value="TRANS-ACONITATE 2-METHYLTRANSFERASE-RELATED"/>
    <property type="match status" value="1"/>
</dbReference>
<evidence type="ECO:0000256" key="4">
    <source>
        <dbReference type="ARBA" id="ARBA00022694"/>
    </source>
</evidence>
<keyword evidence="3" id="KW-0949">S-adenosyl-L-methionine</keyword>
<dbReference type="EC" id="2.5.1.25" evidence="1"/>
<evidence type="ECO:0000256" key="3">
    <source>
        <dbReference type="ARBA" id="ARBA00022691"/>
    </source>
</evidence>
<dbReference type="InterPro" id="IPR029063">
    <property type="entry name" value="SAM-dependent_MTases_sf"/>
</dbReference>
<reference evidence="7 8" key="1">
    <citation type="submission" date="2024-02" db="EMBL/GenBank/DDBJ databases">
        <authorList>
            <person name="Chen Y."/>
            <person name="Shah S."/>
            <person name="Dougan E. K."/>
            <person name="Thang M."/>
            <person name="Chan C."/>
        </authorList>
    </citation>
    <scope>NUCLEOTIDE SEQUENCE [LARGE SCALE GENOMIC DNA]</scope>
</reference>
<dbReference type="SMART" id="SM01144">
    <property type="entry name" value="DTW"/>
    <property type="match status" value="1"/>
</dbReference>
<dbReference type="Pfam" id="PF03942">
    <property type="entry name" value="DTW"/>
    <property type="match status" value="1"/>
</dbReference>
<sequence length="678" mass="74703">MAESGKRQAERQPMTADLWDRRYSKQGFAYGTDPNTFLLENISLLPTSGKTLLLGEGEGRNAVYLASRGLSVTAIDISKVGLSKARRLAEERGVKIKTVAADLAEFDFGVECWDLIVSIFCHLPFAVRAKIHQATANSLRDGGMLLIEAFSPKQLKYNTGGPPDEERLVTVELLQEDFKTLEVLLCREVERPVEEGRYHTGLSSVVQFVARRPAIQERGVVGHRERYQIRVHQAIAQSQDEDTGMRGVKDPFLSVAGHALHYTIQASREMGQCPYCHSKDLGADRSRCCRADMLAAPKQEDCVCMETAHPKELTCGKLHWALLCHPLEFMRSSSSGKLVASLLGGEFLVFGVRSHQEVLDTILADSSTQLLLPGDGSRTLKEWLAEQVEMPFSGRGIPDLTLLVLDGSWDQVHALRAEIEVRRHAMGRPPLSCIRLDDSVQHFRSPLIDALKPGAGQGRVSTFEACALFLREAEDGLAIPPGTWKEAMRGLEPMLRVLQRCFALPTESQERVPDLELLIACLQAVACDAPLQDGLRRCSICGAAFATPLRMRDHLRGRRHCAAVAVRFARDRGLAGPVVCAGSEAAQIFQAYSTVPLSQCRPEPPDVALVQLKKSRVSAKAARTEKKQFMSACRDETCFYVPAFGVRTTVGRSCVVTPSGRHDRFASCAISFCCGSRC</sequence>
<evidence type="ECO:0000313" key="7">
    <source>
        <dbReference type="EMBL" id="CAK9016956.1"/>
    </source>
</evidence>
<evidence type="ECO:0000259" key="6">
    <source>
        <dbReference type="PROSITE" id="PS00028"/>
    </source>
</evidence>
<protein>
    <recommendedName>
        <fullName evidence="1">tRNA-uridine aminocarboxypropyltransferase</fullName>
        <ecNumber evidence="1">2.5.1.25</ecNumber>
    </recommendedName>
</protein>
<gene>
    <name evidence="7" type="ORF">CCMP2556_LOCUS12705</name>
</gene>
<comment type="caution">
    <text evidence="7">The sequence shown here is derived from an EMBL/GenBank/DDBJ whole genome shotgun (WGS) entry which is preliminary data.</text>
</comment>
<organism evidence="7 8">
    <name type="scientific">Durusdinium trenchii</name>
    <dbReference type="NCBI Taxonomy" id="1381693"/>
    <lineage>
        <taxon>Eukaryota</taxon>
        <taxon>Sar</taxon>
        <taxon>Alveolata</taxon>
        <taxon>Dinophyceae</taxon>
        <taxon>Suessiales</taxon>
        <taxon>Symbiodiniaceae</taxon>
        <taxon>Durusdinium</taxon>
    </lineage>
</organism>
<dbReference type="EMBL" id="CAXAMN010006224">
    <property type="protein sequence ID" value="CAK9016956.1"/>
    <property type="molecule type" value="Genomic_DNA"/>
</dbReference>
<keyword evidence="2" id="KW-0808">Transferase</keyword>
<feature type="domain" description="C2H2-type" evidence="6">
    <location>
        <begin position="538"/>
        <end position="560"/>
    </location>
</feature>